<reference evidence="1 2" key="1">
    <citation type="submission" date="2017-11" db="EMBL/GenBank/DDBJ databases">
        <authorList>
            <person name="Duchaud E."/>
        </authorList>
    </citation>
    <scope>NUCLEOTIDE SEQUENCE [LARGE SCALE GENOMIC DNA]</scope>
    <source>
        <strain evidence="1 2">TNO010</strain>
    </source>
</reference>
<evidence type="ECO:0000313" key="2">
    <source>
        <dbReference type="Proteomes" id="UP000490060"/>
    </source>
</evidence>
<dbReference type="PROSITE" id="PS51257">
    <property type="entry name" value="PROKAR_LIPOPROTEIN"/>
    <property type="match status" value="1"/>
</dbReference>
<dbReference type="EMBL" id="OENE01000014">
    <property type="protein sequence ID" value="SOU88561.1"/>
    <property type="molecule type" value="Genomic_DNA"/>
</dbReference>
<dbReference type="InterPro" id="IPR011050">
    <property type="entry name" value="Pectin_lyase_fold/virulence"/>
</dbReference>
<proteinExistence type="predicted"/>
<dbReference type="Proteomes" id="UP000490060">
    <property type="component" value="Unassembled WGS sequence"/>
</dbReference>
<sequence>MKNIAGLLIVLLIFGCKNPYSVINKQVKEIPNFIKAKKTRNKVLNKHSFVKAVSYLPKNYVKDGTKDYTAFLQKAINENKYVLLPNFPIKINDVGLDLINNSIIIFDKKTEMRLKASNKGSYELLRIHNKENISVYEPKIKGDKYTHSASRGEWGMGISIRSSKNIEIIKPLIQECWGDGIYLGEITNKGTNYNIKIKDGFINDNRRNGISVISVDGFILKNMILSNTNGASPQAGIDFEPNYQNQKLKNIKIEDLYTYNNKSRGMLFNFNKLKGSKEAVSILVENYQNNSSVRAIGYHNIKNALGHITVKNFTSKNNSKERIYHFPDENKGKFEIYTEEK</sequence>
<dbReference type="RefSeq" id="WP_172505209.1">
    <property type="nucleotide sequence ID" value="NZ_OENE01000014.1"/>
</dbReference>
<accession>A0A2I2M7P3</accession>
<dbReference type="Gene3D" id="2.160.20.10">
    <property type="entry name" value="Single-stranded right-handed beta-helix, Pectin lyase-like"/>
    <property type="match status" value="1"/>
</dbReference>
<name>A0A2I2M7P3_9FLAO</name>
<dbReference type="SUPFAM" id="SSF51126">
    <property type="entry name" value="Pectin lyase-like"/>
    <property type="match status" value="1"/>
</dbReference>
<dbReference type="AlphaFoldDB" id="A0A2I2M7P3"/>
<gene>
    <name evidence="1" type="ORF">TNO010_210054</name>
</gene>
<evidence type="ECO:0008006" key="3">
    <source>
        <dbReference type="Google" id="ProtNLM"/>
    </source>
</evidence>
<dbReference type="InterPro" id="IPR012334">
    <property type="entry name" value="Pectin_lyas_fold"/>
</dbReference>
<organism evidence="1 2">
    <name type="scientific">Tenacibaculum finnmarkense genomovar ulcerans</name>
    <dbReference type="NCBI Taxonomy" id="2781388"/>
    <lineage>
        <taxon>Bacteria</taxon>
        <taxon>Pseudomonadati</taxon>
        <taxon>Bacteroidota</taxon>
        <taxon>Flavobacteriia</taxon>
        <taxon>Flavobacteriales</taxon>
        <taxon>Flavobacteriaceae</taxon>
        <taxon>Tenacibaculum</taxon>
        <taxon>Tenacibaculum finnmarkense</taxon>
    </lineage>
</organism>
<evidence type="ECO:0000313" key="1">
    <source>
        <dbReference type="EMBL" id="SOU88561.1"/>
    </source>
</evidence>
<protein>
    <recommendedName>
        <fullName evidence="3">Right handed beta helix domain-containing protein</fullName>
    </recommendedName>
</protein>